<dbReference type="InterPro" id="IPR020846">
    <property type="entry name" value="MFS_dom"/>
</dbReference>
<feature type="transmembrane region" description="Helical" evidence="7">
    <location>
        <begin position="220"/>
        <end position="238"/>
    </location>
</feature>
<dbReference type="InterPro" id="IPR005829">
    <property type="entry name" value="Sugar_transporter_CS"/>
</dbReference>
<dbReference type="InParanoid" id="A9VAN4"/>
<evidence type="ECO:0000256" key="7">
    <source>
        <dbReference type="SAM" id="Phobius"/>
    </source>
</evidence>
<name>A9VAN4_MONBE</name>
<accession>A9VAN4</accession>
<dbReference type="Proteomes" id="UP000001357">
    <property type="component" value="Unassembled WGS sequence"/>
</dbReference>
<dbReference type="KEGG" id="mbr:MONBRDRAFT_38869"/>
<evidence type="ECO:0000259" key="8">
    <source>
        <dbReference type="PROSITE" id="PS50850"/>
    </source>
</evidence>
<dbReference type="InterPro" id="IPR001958">
    <property type="entry name" value="Tet-R_TetA/multi-R_MdtG-like"/>
</dbReference>
<dbReference type="InterPro" id="IPR036259">
    <property type="entry name" value="MFS_trans_sf"/>
</dbReference>
<feature type="transmembrane region" description="Helical" evidence="7">
    <location>
        <begin position="34"/>
        <end position="52"/>
    </location>
</feature>
<dbReference type="RefSeq" id="XP_001749764.1">
    <property type="nucleotide sequence ID" value="XM_001749712.1"/>
</dbReference>
<keyword evidence="3 7" id="KW-0812">Transmembrane</keyword>
<dbReference type="SUPFAM" id="SSF103473">
    <property type="entry name" value="MFS general substrate transporter"/>
    <property type="match status" value="1"/>
</dbReference>
<evidence type="ECO:0000256" key="3">
    <source>
        <dbReference type="ARBA" id="ARBA00022692"/>
    </source>
</evidence>
<keyword evidence="2" id="KW-0813">Transport</keyword>
<reference evidence="9 10" key="1">
    <citation type="journal article" date="2008" name="Nature">
        <title>The genome of the choanoflagellate Monosiga brevicollis and the origin of metazoans.</title>
        <authorList>
            <consortium name="JGI Sequencing"/>
            <person name="King N."/>
            <person name="Westbrook M.J."/>
            <person name="Young S.L."/>
            <person name="Kuo A."/>
            <person name="Abedin M."/>
            <person name="Chapman J."/>
            <person name="Fairclough S."/>
            <person name="Hellsten U."/>
            <person name="Isogai Y."/>
            <person name="Letunic I."/>
            <person name="Marr M."/>
            <person name="Pincus D."/>
            <person name="Putnam N."/>
            <person name="Rokas A."/>
            <person name="Wright K.J."/>
            <person name="Zuzow R."/>
            <person name="Dirks W."/>
            <person name="Good M."/>
            <person name="Goodstein D."/>
            <person name="Lemons D."/>
            <person name="Li W."/>
            <person name="Lyons J.B."/>
            <person name="Morris A."/>
            <person name="Nichols S."/>
            <person name="Richter D.J."/>
            <person name="Salamov A."/>
            <person name="Bork P."/>
            <person name="Lim W.A."/>
            <person name="Manning G."/>
            <person name="Miller W.T."/>
            <person name="McGinnis W."/>
            <person name="Shapiro H."/>
            <person name="Tjian R."/>
            <person name="Grigoriev I.V."/>
            <person name="Rokhsar D."/>
        </authorList>
    </citation>
    <scope>NUCLEOTIDE SEQUENCE [LARGE SCALE GENOMIC DNA]</scope>
    <source>
        <strain evidence="10">MX1 / ATCC 50154</strain>
    </source>
</reference>
<evidence type="ECO:0000256" key="1">
    <source>
        <dbReference type="ARBA" id="ARBA00004141"/>
    </source>
</evidence>
<feature type="region of interest" description="Disordered" evidence="6">
    <location>
        <begin position="328"/>
        <end position="366"/>
    </location>
</feature>
<evidence type="ECO:0000256" key="4">
    <source>
        <dbReference type="ARBA" id="ARBA00022989"/>
    </source>
</evidence>
<evidence type="ECO:0000313" key="10">
    <source>
        <dbReference type="Proteomes" id="UP000001357"/>
    </source>
</evidence>
<proteinExistence type="predicted"/>
<dbReference type="PRINTS" id="PR01035">
    <property type="entry name" value="TCRTETA"/>
</dbReference>
<dbReference type="InterPro" id="IPR011701">
    <property type="entry name" value="MFS"/>
</dbReference>
<evidence type="ECO:0000256" key="2">
    <source>
        <dbReference type="ARBA" id="ARBA00022448"/>
    </source>
</evidence>
<evidence type="ECO:0000313" key="9">
    <source>
        <dbReference type="EMBL" id="EDQ85353.1"/>
    </source>
</evidence>
<dbReference type="GO" id="GO:0016020">
    <property type="term" value="C:membrane"/>
    <property type="evidence" value="ECO:0007669"/>
    <property type="project" value="UniProtKB-SubCell"/>
</dbReference>
<organism evidence="9 10">
    <name type="scientific">Monosiga brevicollis</name>
    <name type="common">Choanoflagellate</name>
    <dbReference type="NCBI Taxonomy" id="81824"/>
    <lineage>
        <taxon>Eukaryota</taxon>
        <taxon>Choanoflagellata</taxon>
        <taxon>Craspedida</taxon>
        <taxon>Salpingoecidae</taxon>
        <taxon>Monosiga</taxon>
    </lineage>
</organism>
<keyword evidence="5 7" id="KW-0472">Membrane</keyword>
<dbReference type="AlphaFoldDB" id="A9VAN4"/>
<dbReference type="eggNOG" id="KOG2816">
    <property type="taxonomic scope" value="Eukaryota"/>
</dbReference>
<dbReference type="EMBL" id="CH991574">
    <property type="protein sequence ID" value="EDQ85353.1"/>
    <property type="molecule type" value="Genomic_DNA"/>
</dbReference>
<dbReference type="PANTHER" id="PTHR23504">
    <property type="entry name" value="MAJOR FACILITATOR SUPERFAMILY DOMAIN-CONTAINING PROTEIN 10"/>
    <property type="match status" value="1"/>
</dbReference>
<dbReference type="FunCoup" id="A9VAN4">
    <property type="interactions" value="1260"/>
</dbReference>
<protein>
    <recommendedName>
        <fullName evidence="8">Major facilitator superfamily (MFS) profile domain-containing protein</fullName>
    </recommendedName>
</protein>
<dbReference type="GO" id="GO:0022857">
    <property type="term" value="F:transmembrane transporter activity"/>
    <property type="evidence" value="ECO:0007669"/>
    <property type="project" value="InterPro"/>
</dbReference>
<feature type="domain" description="Major facilitator superfamily (MFS) profile" evidence="8">
    <location>
        <begin position="1"/>
        <end position="145"/>
    </location>
</feature>
<dbReference type="PROSITE" id="PS50850">
    <property type="entry name" value="MFS"/>
    <property type="match status" value="1"/>
</dbReference>
<feature type="transmembrane region" description="Helical" evidence="7">
    <location>
        <begin position="59"/>
        <end position="79"/>
    </location>
</feature>
<keyword evidence="4 7" id="KW-1133">Transmembrane helix</keyword>
<evidence type="ECO:0000256" key="6">
    <source>
        <dbReference type="SAM" id="MobiDB-lite"/>
    </source>
</evidence>
<dbReference type="Pfam" id="PF07690">
    <property type="entry name" value="MFS_1"/>
    <property type="match status" value="2"/>
</dbReference>
<gene>
    <name evidence="9" type="ORF">MONBRDRAFT_38869</name>
</gene>
<feature type="transmembrane region" description="Helical" evidence="7">
    <location>
        <begin position="190"/>
        <end position="208"/>
    </location>
</feature>
<evidence type="ECO:0000256" key="5">
    <source>
        <dbReference type="ARBA" id="ARBA00023136"/>
    </source>
</evidence>
<comment type="subcellular location">
    <subcellularLocation>
        <location evidence="1">Membrane</location>
        <topology evidence="1">Multi-pass membrane protein</topology>
    </subcellularLocation>
</comment>
<dbReference type="GeneID" id="5895026"/>
<feature type="transmembrane region" description="Helical" evidence="7">
    <location>
        <begin position="244"/>
        <end position="266"/>
    </location>
</feature>
<feature type="transmembrane region" description="Helical" evidence="7">
    <location>
        <begin position="122"/>
        <end position="141"/>
    </location>
</feature>
<keyword evidence="10" id="KW-1185">Reference proteome</keyword>
<dbReference type="STRING" id="81824.A9VAN4"/>
<sequence length="366" mass="38990">MWLVLGLTQGLKGFLSFLSAPLLGAMSDRYGRKLFLLITVACTCIPLPFLLFNNLWWHVIAVAVSGAFAVTFSIVFAYVSDVTSDEERSAAFGQVSATFAASLVVSPALGSVIVASYGSGSVFFISSLIAALDVAFIFFFLPESLYIESDDAPGTGVATASKSKLKDIDWTGINPLQSIKNTMHFTKPELAGYIAAVGVLSIIAQTSMMSFMTERLHPKTVIMIGLILQATQLGLYGICSSKSMMFVIGVLVAASSITYPAISAFLSQSATSEQQGAVQGMVTGIRSLCTGLGPALFGLLFQIAQIPLKDNSPKTLVAVQTNFPEKFSRRSASQDPLSPRGLRARELLEGTATEQPPADVILETRA</sequence>
<feature type="transmembrane region" description="Helical" evidence="7">
    <location>
        <begin position="91"/>
        <end position="115"/>
    </location>
</feature>
<dbReference type="Gene3D" id="1.20.1250.20">
    <property type="entry name" value="MFS general substrate transporter like domains"/>
    <property type="match status" value="1"/>
</dbReference>
<dbReference type="PROSITE" id="PS00216">
    <property type="entry name" value="SUGAR_TRANSPORT_1"/>
    <property type="match status" value="1"/>
</dbReference>
<dbReference type="PANTHER" id="PTHR23504:SF1">
    <property type="entry name" value="GH21943P-RELATED"/>
    <property type="match status" value="1"/>
</dbReference>